<organism evidence="2 3">
    <name type="scientific">Coniella lustricola</name>
    <dbReference type="NCBI Taxonomy" id="2025994"/>
    <lineage>
        <taxon>Eukaryota</taxon>
        <taxon>Fungi</taxon>
        <taxon>Dikarya</taxon>
        <taxon>Ascomycota</taxon>
        <taxon>Pezizomycotina</taxon>
        <taxon>Sordariomycetes</taxon>
        <taxon>Sordariomycetidae</taxon>
        <taxon>Diaporthales</taxon>
        <taxon>Schizoparmaceae</taxon>
        <taxon>Coniella</taxon>
    </lineage>
</organism>
<evidence type="ECO:0000313" key="3">
    <source>
        <dbReference type="Proteomes" id="UP000241462"/>
    </source>
</evidence>
<gene>
    <name evidence="2" type="ORF">BD289DRAFT_85352</name>
</gene>
<dbReference type="Proteomes" id="UP000241462">
    <property type="component" value="Unassembled WGS sequence"/>
</dbReference>
<keyword evidence="3" id="KW-1185">Reference proteome</keyword>
<proteinExistence type="predicted"/>
<dbReference type="InParanoid" id="A0A2T2ZYW9"/>
<accession>A0A2T2ZYW9</accession>
<reference evidence="2 3" key="1">
    <citation type="journal article" date="2018" name="Mycol. Prog.">
        <title>Coniella lustricola, a new species from submerged detritus.</title>
        <authorList>
            <person name="Raudabaugh D.B."/>
            <person name="Iturriaga T."/>
            <person name="Carver A."/>
            <person name="Mondo S."/>
            <person name="Pangilinan J."/>
            <person name="Lipzen A."/>
            <person name="He G."/>
            <person name="Amirebrahimi M."/>
            <person name="Grigoriev I.V."/>
            <person name="Miller A.N."/>
        </authorList>
    </citation>
    <scope>NUCLEOTIDE SEQUENCE [LARGE SCALE GENOMIC DNA]</scope>
    <source>
        <strain evidence="2 3">B22-T-1</strain>
    </source>
</reference>
<feature type="region of interest" description="Disordered" evidence="1">
    <location>
        <begin position="269"/>
        <end position="291"/>
    </location>
</feature>
<dbReference type="EMBL" id="KZ678553">
    <property type="protein sequence ID" value="PSR79808.1"/>
    <property type="molecule type" value="Genomic_DNA"/>
</dbReference>
<sequence length="291" mass="31959">MFGVERARPLNDAIPTFLCNSPRRCICFGCKHPLSGHKAPRQASQAGLAAGQSASTAQSMCLGRSQLEAQTAKPFALPCCRLQARNHSSHDVAHHYDIKSRPASQGRLLCNMARMAQEPLESAGGIETLRSGRPRRIIVYVPGPFSRLKLAVVFRAAVPPRLRDPLRVLMASAIGRFRKVVHESPTLLPAATCCRDRHRPGLGLLRLFRAERMSDVLVAGSRCRRDGAVAADLVNGVQRCHRILAAGVQLLMALRSRYTHKRLARFQSHEGEPSVDFGSKHGGRREGRLSS</sequence>
<dbReference type="AlphaFoldDB" id="A0A2T2ZYW9"/>
<evidence type="ECO:0000313" key="2">
    <source>
        <dbReference type="EMBL" id="PSR79808.1"/>
    </source>
</evidence>
<protein>
    <submittedName>
        <fullName evidence="2">Uncharacterized protein</fullName>
    </submittedName>
</protein>
<evidence type="ECO:0000256" key="1">
    <source>
        <dbReference type="SAM" id="MobiDB-lite"/>
    </source>
</evidence>
<name>A0A2T2ZYW9_9PEZI</name>